<name>A0A8C3W2C7_9CETA</name>
<organism evidence="1 2">
    <name type="scientific">Catagonus wagneri</name>
    <name type="common">Chacoan peccary</name>
    <dbReference type="NCBI Taxonomy" id="51154"/>
    <lineage>
        <taxon>Eukaryota</taxon>
        <taxon>Metazoa</taxon>
        <taxon>Chordata</taxon>
        <taxon>Craniata</taxon>
        <taxon>Vertebrata</taxon>
        <taxon>Euteleostomi</taxon>
        <taxon>Mammalia</taxon>
        <taxon>Eutheria</taxon>
        <taxon>Laurasiatheria</taxon>
        <taxon>Artiodactyla</taxon>
        <taxon>Suina</taxon>
        <taxon>Tayassuidae</taxon>
        <taxon>Catagonus</taxon>
    </lineage>
</organism>
<dbReference type="GO" id="GO:0005665">
    <property type="term" value="C:RNA polymerase II, core complex"/>
    <property type="evidence" value="ECO:0007669"/>
    <property type="project" value="TreeGrafter"/>
</dbReference>
<dbReference type="Pfam" id="PF01194">
    <property type="entry name" value="RNA_pol_N"/>
    <property type="match status" value="1"/>
</dbReference>
<evidence type="ECO:0008006" key="3">
    <source>
        <dbReference type="Google" id="ProtNLM"/>
    </source>
</evidence>
<dbReference type="GeneTree" id="ENSGT00990000210879"/>
<dbReference type="GO" id="GO:0003899">
    <property type="term" value="F:DNA-directed RNA polymerase activity"/>
    <property type="evidence" value="ECO:0007669"/>
    <property type="project" value="InterPro"/>
</dbReference>
<sequence length="66" mass="7283">MIIPVRCFTCCKIVSSKWEASLGLLQAEHTKGDAPGLKHCCHCHCHMLLAHVGPIGKLLNYTPLEK</sequence>
<dbReference type="InterPro" id="IPR023580">
    <property type="entry name" value="RNA_pol_su_RPB10"/>
</dbReference>
<dbReference type="Proteomes" id="UP000694540">
    <property type="component" value="Unplaced"/>
</dbReference>
<dbReference type="SUPFAM" id="SSF46924">
    <property type="entry name" value="RNA polymerase subunit RPB10"/>
    <property type="match status" value="1"/>
</dbReference>
<dbReference type="Gene3D" id="1.10.10.60">
    <property type="entry name" value="Homeodomain-like"/>
    <property type="match status" value="1"/>
</dbReference>
<evidence type="ECO:0000313" key="1">
    <source>
        <dbReference type="Ensembl" id="ENSCWAP00000006968.1"/>
    </source>
</evidence>
<dbReference type="GO" id="GO:0005666">
    <property type="term" value="C:RNA polymerase III complex"/>
    <property type="evidence" value="ECO:0007669"/>
    <property type="project" value="TreeGrafter"/>
</dbReference>
<reference evidence="1" key="2">
    <citation type="submission" date="2025-09" db="UniProtKB">
        <authorList>
            <consortium name="Ensembl"/>
        </authorList>
    </citation>
    <scope>IDENTIFICATION</scope>
</reference>
<dbReference type="AlphaFoldDB" id="A0A8C3W2C7"/>
<dbReference type="Ensembl" id="ENSCWAT00000007584.1">
    <property type="protein sequence ID" value="ENSCWAP00000006968.1"/>
    <property type="gene ID" value="ENSCWAG00000005421.1"/>
</dbReference>
<accession>A0A8C3W2C7</accession>
<dbReference type="PANTHER" id="PTHR23431:SF11">
    <property type="entry name" value="DNA-DIRECTED RNA POLYMERASES I, II, AND III SUBUNIT RPABC5"/>
    <property type="match status" value="1"/>
</dbReference>
<keyword evidence="2" id="KW-1185">Reference proteome</keyword>
<proteinExistence type="predicted"/>
<protein>
    <recommendedName>
        <fullName evidence="3">DNA-directed RNA polymerases I, II, and III subunit RPABC5</fullName>
    </recommendedName>
</protein>
<dbReference type="InterPro" id="IPR000268">
    <property type="entry name" value="RPABC5/Rpb10"/>
</dbReference>
<dbReference type="GO" id="GO:0042797">
    <property type="term" value="P:tRNA transcription by RNA polymerase III"/>
    <property type="evidence" value="ECO:0007669"/>
    <property type="project" value="TreeGrafter"/>
</dbReference>
<evidence type="ECO:0000313" key="2">
    <source>
        <dbReference type="Proteomes" id="UP000694540"/>
    </source>
</evidence>
<reference evidence="1" key="1">
    <citation type="submission" date="2025-08" db="UniProtKB">
        <authorList>
            <consortium name="Ensembl"/>
        </authorList>
    </citation>
    <scope>IDENTIFICATION</scope>
</reference>
<dbReference type="GO" id="GO:0008270">
    <property type="term" value="F:zinc ion binding"/>
    <property type="evidence" value="ECO:0007669"/>
    <property type="project" value="TreeGrafter"/>
</dbReference>
<dbReference type="GO" id="GO:0006366">
    <property type="term" value="P:transcription by RNA polymerase II"/>
    <property type="evidence" value="ECO:0007669"/>
    <property type="project" value="TreeGrafter"/>
</dbReference>
<dbReference type="GO" id="GO:0006360">
    <property type="term" value="P:transcription by RNA polymerase I"/>
    <property type="evidence" value="ECO:0007669"/>
    <property type="project" value="TreeGrafter"/>
</dbReference>
<dbReference type="PANTHER" id="PTHR23431">
    <property type="entry name" value="DNA-DIRECTED RNA POLYMERASES I, II, AND III SUBUNIT RPABC5 FAMILY MEMBER"/>
    <property type="match status" value="1"/>
</dbReference>
<dbReference type="GO" id="GO:0005736">
    <property type="term" value="C:RNA polymerase I complex"/>
    <property type="evidence" value="ECO:0007669"/>
    <property type="project" value="TreeGrafter"/>
</dbReference>
<dbReference type="GO" id="GO:0003677">
    <property type="term" value="F:DNA binding"/>
    <property type="evidence" value="ECO:0007669"/>
    <property type="project" value="InterPro"/>
</dbReference>